<dbReference type="OrthoDB" id="2652925at2"/>
<dbReference type="AlphaFoldDB" id="A0A2V3Q021"/>
<comment type="caution">
    <text evidence="1">The sequence shown here is derived from an EMBL/GenBank/DDBJ whole genome shotgun (WGS) entry which is preliminary data.</text>
</comment>
<name>A0A2V3Q021_9BACT</name>
<accession>A0A2V3Q021</accession>
<dbReference type="EMBL" id="QICL01000002">
    <property type="protein sequence ID" value="PXV68125.1"/>
    <property type="molecule type" value="Genomic_DNA"/>
</dbReference>
<sequence length="204" mass="24108">MISEKGKRKLIYKDQLFYWFVKLDEDYDIPYLHIISDDKQLCLVYRVNQISDEFIHPKIGVLKSDKMKKGLYCFFSPIADEFISTHNVRAILNWHEQQDENLDPIEVRVPTNPFEDIDFKDGYVTHIETDFSRDSLREDMLQVIYPKGYLLDVGWYGASEGFIVSIIKDQDWENPIRKTRKSIFNLNEAVVKSIEIIGKLMMDK</sequence>
<dbReference type="RefSeq" id="WP_110309410.1">
    <property type="nucleotide sequence ID" value="NZ_QICL01000002.1"/>
</dbReference>
<proteinExistence type="predicted"/>
<reference evidence="1 2" key="1">
    <citation type="submission" date="2018-03" db="EMBL/GenBank/DDBJ databases">
        <title>Genomic Encyclopedia of Archaeal and Bacterial Type Strains, Phase II (KMG-II): from individual species to whole genera.</title>
        <authorList>
            <person name="Goeker M."/>
        </authorList>
    </citation>
    <scope>NUCLEOTIDE SEQUENCE [LARGE SCALE GENOMIC DNA]</scope>
    <source>
        <strain evidence="1 2">DSM 100214</strain>
    </source>
</reference>
<evidence type="ECO:0000313" key="2">
    <source>
        <dbReference type="Proteomes" id="UP000247973"/>
    </source>
</evidence>
<protein>
    <submittedName>
        <fullName evidence="1">Uncharacterized protein</fullName>
    </submittedName>
</protein>
<evidence type="ECO:0000313" key="1">
    <source>
        <dbReference type="EMBL" id="PXV68125.1"/>
    </source>
</evidence>
<dbReference type="Proteomes" id="UP000247973">
    <property type="component" value="Unassembled WGS sequence"/>
</dbReference>
<organism evidence="1 2">
    <name type="scientific">Dysgonomonas alginatilytica</name>
    <dbReference type="NCBI Taxonomy" id="1605892"/>
    <lineage>
        <taxon>Bacteria</taxon>
        <taxon>Pseudomonadati</taxon>
        <taxon>Bacteroidota</taxon>
        <taxon>Bacteroidia</taxon>
        <taxon>Bacteroidales</taxon>
        <taxon>Dysgonomonadaceae</taxon>
        <taxon>Dysgonomonas</taxon>
    </lineage>
</organism>
<keyword evidence="2" id="KW-1185">Reference proteome</keyword>
<gene>
    <name evidence="1" type="ORF">CLV62_102157</name>
</gene>